<keyword evidence="8" id="KW-0449">Lipoprotein</keyword>
<keyword evidence="12" id="KW-1185">Reference proteome</keyword>
<dbReference type="InterPro" id="IPR003578">
    <property type="entry name" value="Small_GTPase_Rho"/>
</dbReference>
<feature type="region of interest" description="Disordered" evidence="10">
    <location>
        <begin position="243"/>
        <end position="283"/>
    </location>
</feature>
<organism evidence="11 12">
    <name type="scientific">[Candida] railenensis</name>
    <dbReference type="NCBI Taxonomy" id="45579"/>
    <lineage>
        <taxon>Eukaryota</taxon>
        <taxon>Fungi</taxon>
        <taxon>Dikarya</taxon>
        <taxon>Ascomycota</taxon>
        <taxon>Saccharomycotina</taxon>
        <taxon>Pichiomycetes</taxon>
        <taxon>Debaryomycetaceae</taxon>
        <taxon>Kurtzmaniella</taxon>
    </lineage>
</organism>
<evidence type="ECO:0000256" key="3">
    <source>
        <dbReference type="ARBA" id="ARBA00022475"/>
    </source>
</evidence>
<dbReference type="GO" id="GO:0005525">
    <property type="term" value="F:GTP binding"/>
    <property type="evidence" value="ECO:0007669"/>
    <property type="project" value="UniProtKB-KW"/>
</dbReference>
<dbReference type="SMART" id="SM00174">
    <property type="entry name" value="RHO"/>
    <property type="match status" value="1"/>
</dbReference>
<dbReference type="EMBL" id="CAKXYY010000021">
    <property type="protein sequence ID" value="CAH2355101.1"/>
    <property type="molecule type" value="Genomic_DNA"/>
</dbReference>
<dbReference type="SMART" id="SM00173">
    <property type="entry name" value="RAS"/>
    <property type="match status" value="1"/>
</dbReference>
<feature type="region of interest" description="Disordered" evidence="10">
    <location>
        <begin position="1"/>
        <end position="21"/>
    </location>
</feature>
<keyword evidence="5" id="KW-0547">Nucleotide-binding</keyword>
<feature type="compositionally biased region" description="Polar residues" evidence="10">
    <location>
        <begin position="317"/>
        <end position="326"/>
    </location>
</feature>
<dbReference type="PROSITE" id="PS51419">
    <property type="entry name" value="RAB"/>
    <property type="match status" value="1"/>
</dbReference>
<evidence type="ECO:0000313" key="11">
    <source>
        <dbReference type="EMBL" id="CAH2355101.1"/>
    </source>
</evidence>
<dbReference type="SMART" id="SM00175">
    <property type="entry name" value="RAB"/>
    <property type="match status" value="1"/>
</dbReference>
<dbReference type="InterPro" id="IPR005225">
    <property type="entry name" value="Small_GTP-bd"/>
</dbReference>
<sequence>MSNRNSKHQSFSWSPRTEVSETFSNPYEDVKRQSVIDKQRKEYFQRHNAPKIIINDDPVIPDYPIQKTFKKSSSHNMKIVVVGDGGCGKTCLLVSYAQGKFPEIYVPTVFENYVTNVLTPEGKLIELALWDTAGQEEYDRLRPLSYPDVDVLLVCFSLESLTSLQNVKDTWFPEVSHFCPGIPIVLVGTKSDLPTDLDPDLPIQLATEINAIGFIQCSAKKMFNIKTVFNFAINNYMRKREQEEQLERSSKKRFSKHLGSGSGSRDYATHSRHASSNSQKKGHFKNASYDSALLLDQPLEEDTYVRNPYGNFGGEQSPHQQQPQSRYNEEELAFTRETKKKKKKRKCVIL</sequence>
<keyword evidence="6" id="KW-0342">GTP-binding</keyword>
<dbReference type="SMART" id="SM00176">
    <property type="entry name" value="RAN"/>
    <property type="match status" value="1"/>
</dbReference>
<dbReference type="GO" id="GO:0007264">
    <property type="term" value="P:small GTPase-mediated signal transduction"/>
    <property type="evidence" value="ECO:0007669"/>
    <property type="project" value="InterPro"/>
</dbReference>
<keyword evidence="7" id="KW-0472">Membrane</keyword>
<dbReference type="GO" id="GO:0003924">
    <property type="term" value="F:GTPase activity"/>
    <property type="evidence" value="ECO:0007669"/>
    <property type="project" value="InterPro"/>
</dbReference>
<accession>A0A9P0W0X7</accession>
<dbReference type="SUPFAM" id="SSF52540">
    <property type="entry name" value="P-loop containing nucleoside triphosphate hydrolases"/>
    <property type="match status" value="1"/>
</dbReference>
<evidence type="ECO:0000256" key="1">
    <source>
        <dbReference type="ARBA" id="ARBA00004342"/>
    </source>
</evidence>
<dbReference type="InterPro" id="IPR001806">
    <property type="entry name" value="Small_GTPase"/>
</dbReference>
<dbReference type="Pfam" id="PF00071">
    <property type="entry name" value="Ras"/>
    <property type="match status" value="1"/>
</dbReference>
<evidence type="ECO:0000256" key="6">
    <source>
        <dbReference type="ARBA" id="ARBA00023134"/>
    </source>
</evidence>
<evidence type="ECO:0000256" key="5">
    <source>
        <dbReference type="ARBA" id="ARBA00022741"/>
    </source>
</evidence>
<dbReference type="InterPro" id="IPR027417">
    <property type="entry name" value="P-loop_NTPase"/>
</dbReference>
<name>A0A9P0W0X7_9ASCO</name>
<evidence type="ECO:0000256" key="4">
    <source>
        <dbReference type="ARBA" id="ARBA00022481"/>
    </source>
</evidence>
<keyword evidence="4" id="KW-0488">Methylation</keyword>
<evidence type="ECO:0000256" key="8">
    <source>
        <dbReference type="ARBA" id="ARBA00023288"/>
    </source>
</evidence>
<dbReference type="Proteomes" id="UP000837801">
    <property type="component" value="Unassembled WGS sequence"/>
</dbReference>
<evidence type="ECO:0000313" key="12">
    <source>
        <dbReference type="Proteomes" id="UP000837801"/>
    </source>
</evidence>
<protein>
    <submittedName>
        <fullName evidence="11">GTP-binding protein Rho4p</fullName>
    </submittedName>
</protein>
<dbReference type="PRINTS" id="PR00449">
    <property type="entry name" value="RASTRNSFRMNG"/>
</dbReference>
<proteinExistence type="inferred from homology"/>
<dbReference type="GO" id="GO:0005886">
    <property type="term" value="C:plasma membrane"/>
    <property type="evidence" value="ECO:0007669"/>
    <property type="project" value="UniProtKB-SubCell"/>
</dbReference>
<evidence type="ECO:0000256" key="7">
    <source>
        <dbReference type="ARBA" id="ARBA00023136"/>
    </source>
</evidence>
<comment type="subcellular location">
    <subcellularLocation>
        <location evidence="1">Cell membrane</location>
        <topology evidence="1">Lipid-anchor</topology>
        <orientation evidence="1">Cytoplasmic side</orientation>
    </subcellularLocation>
</comment>
<evidence type="ECO:0000256" key="10">
    <source>
        <dbReference type="SAM" id="MobiDB-lite"/>
    </source>
</evidence>
<feature type="compositionally biased region" description="Basic and acidic residues" evidence="10">
    <location>
        <begin position="327"/>
        <end position="337"/>
    </location>
</feature>
<dbReference type="PROSITE" id="PS51420">
    <property type="entry name" value="RHO"/>
    <property type="match status" value="1"/>
</dbReference>
<dbReference type="NCBIfam" id="TIGR00231">
    <property type="entry name" value="small_GTP"/>
    <property type="match status" value="1"/>
</dbReference>
<keyword evidence="9" id="KW-0636">Prenylation</keyword>
<feature type="region of interest" description="Disordered" evidence="10">
    <location>
        <begin position="305"/>
        <end position="338"/>
    </location>
</feature>
<comment type="similarity">
    <text evidence="2">Belongs to the small GTPase superfamily. Rho family.</text>
</comment>
<dbReference type="OrthoDB" id="4031310at2759"/>
<dbReference type="AlphaFoldDB" id="A0A9P0W0X7"/>
<evidence type="ECO:0000256" key="9">
    <source>
        <dbReference type="ARBA" id="ARBA00023289"/>
    </source>
</evidence>
<dbReference type="FunFam" id="3.40.50.300:FF:000983">
    <property type="entry name" value="Rho family GTPase"/>
    <property type="match status" value="1"/>
</dbReference>
<gene>
    <name evidence="11" type="ORF">CLIB1423_21S01838</name>
</gene>
<comment type="caution">
    <text evidence="11">The sequence shown here is derived from an EMBL/GenBank/DDBJ whole genome shotgun (WGS) entry which is preliminary data.</text>
</comment>
<dbReference type="PANTHER" id="PTHR24072">
    <property type="entry name" value="RHO FAMILY GTPASE"/>
    <property type="match status" value="1"/>
</dbReference>
<keyword evidence="3" id="KW-1003">Cell membrane</keyword>
<reference evidence="11" key="1">
    <citation type="submission" date="2022-03" db="EMBL/GenBank/DDBJ databases">
        <authorList>
            <person name="Legras J.-L."/>
            <person name="Devillers H."/>
            <person name="Grondin C."/>
        </authorList>
    </citation>
    <scope>NUCLEOTIDE SEQUENCE</scope>
    <source>
        <strain evidence="11">CLIB 1423</strain>
    </source>
</reference>
<dbReference type="Gene3D" id="3.40.50.300">
    <property type="entry name" value="P-loop containing nucleotide triphosphate hydrolases"/>
    <property type="match status" value="1"/>
</dbReference>
<dbReference type="PROSITE" id="PS51421">
    <property type="entry name" value="RAS"/>
    <property type="match status" value="1"/>
</dbReference>
<evidence type="ECO:0000256" key="2">
    <source>
        <dbReference type="ARBA" id="ARBA00010142"/>
    </source>
</evidence>